<feature type="transmembrane region" description="Helical" evidence="8">
    <location>
        <begin position="291"/>
        <end position="309"/>
    </location>
</feature>
<proteinExistence type="inferred from homology"/>
<dbReference type="Pfam" id="PF01032">
    <property type="entry name" value="FecCD"/>
    <property type="match status" value="1"/>
</dbReference>
<dbReference type="Proteomes" id="UP000277671">
    <property type="component" value="Unassembled WGS sequence"/>
</dbReference>
<evidence type="ECO:0000313" key="10">
    <source>
        <dbReference type="Proteomes" id="UP000277671"/>
    </source>
</evidence>
<keyword evidence="10" id="KW-1185">Reference proteome</keyword>
<comment type="similarity">
    <text evidence="2">Belongs to the binding-protein-dependent transport system permease family. FecCD subfamily.</text>
</comment>
<evidence type="ECO:0000256" key="6">
    <source>
        <dbReference type="ARBA" id="ARBA00022989"/>
    </source>
</evidence>
<evidence type="ECO:0000256" key="7">
    <source>
        <dbReference type="ARBA" id="ARBA00023136"/>
    </source>
</evidence>
<name>A0A495JQW0_9ACTN</name>
<evidence type="ECO:0000256" key="4">
    <source>
        <dbReference type="ARBA" id="ARBA00022475"/>
    </source>
</evidence>
<evidence type="ECO:0000256" key="1">
    <source>
        <dbReference type="ARBA" id="ARBA00004651"/>
    </source>
</evidence>
<dbReference type="SUPFAM" id="SSF81345">
    <property type="entry name" value="ABC transporter involved in vitamin B12 uptake, BtuC"/>
    <property type="match status" value="1"/>
</dbReference>
<keyword evidence="6 8" id="KW-1133">Transmembrane helix</keyword>
<feature type="transmembrane region" description="Helical" evidence="8">
    <location>
        <begin position="133"/>
        <end position="152"/>
    </location>
</feature>
<dbReference type="Gene3D" id="1.10.3470.10">
    <property type="entry name" value="ABC transporter involved in vitamin B12 uptake, BtuC"/>
    <property type="match status" value="1"/>
</dbReference>
<feature type="transmembrane region" description="Helical" evidence="8">
    <location>
        <begin position="321"/>
        <end position="339"/>
    </location>
</feature>
<dbReference type="AlphaFoldDB" id="A0A495JQW0"/>
<dbReference type="RefSeq" id="WP_121159481.1">
    <property type="nucleotide sequence ID" value="NZ_RBKT01000001.1"/>
</dbReference>
<keyword evidence="5 8" id="KW-0812">Transmembrane</keyword>
<evidence type="ECO:0000313" key="9">
    <source>
        <dbReference type="EMBL" id="RKR91367.1"/>
    </source>
</evidence>
<organism evidence="9 10">
    <name type="scientific">Micromonospora pisi</name>
    <dbReference type="NCBI Taxonomy" id="589240"/>
    <lineage>
        <taxon>Bacteria</taxon>
        <taxon>Bacillati</taxon>
        <taxon>Actinomycetota</taxon>
        <taxon>Actinomycetes</taxon>
        <taxon>Micromonosporales</taxon>
        <taxon>Micromonosporaceae</taxon>
        <taxon>Micromonospora</taxon>
    </lineage>
</organism>
<evidence type="ECO:0000256" key="8">
    <source>
        <dbReference type="SAM" id="Phobius"/>
    </source>
</evidence>
<dbReference type="CDD" id="cd06550">
    <property type="entry name" value="TM_ABC_iron-siderophores_like"/>
    <property type="match status" value="1"/>
</dbReference>
<dbReference type="OrthoDB" id="9782305at2"/>
<feature type="transmembrane region" description="Helical" evidence="8">
    <location>
        <begin position="23"/>
        <end position="43"/>
    </location>
</feature>
<feature type="transmembrane region" description="Helical" evidence="8">
    <location>
        <begin position="77"/>
        <end position="95"/>
    </location>
</feature>
<feature type="transmembrane region" description="Helical" evidence="8">
    <location>
        <begin position="107"/>
        <end position="127"/>
    </location>
</feature>
<comment type="caution">
    <text evidence="9">The sequence shown here is derived from an EMBL/GenBank/DDBJ whole genome shotgun (WGS) entry which is preliminary data.</text>
</comment>
<comment type="subcellular location">
    <subcellularLocation>
        <location evidence="1">Cell membrane</location>
        <topology evidence="1">Multi-pass membrane protein</topology>
    </subcellularLocation>
</comment>
<dbReference type="PANTHER" id="PTHR30472">
    <property type="entry name" value="FERRIC ENTEROBACTIN TRANSPORT SYSTEM PERMEASE PROTEIN"/>
    <property type="match status" value="1"/>
</dbReference>
<reference evidence="9 10" key="1">
    <citation type="submission" date="2018-10" db="EMBL/GenBank/DDBJ databases">
        <title>Sequencing the genomes of 1000 actinobacteria strains.</title>
        <authorList>
            <person name="Klenk H.-P."/>
        </authorList>
    </citation>
    <scope>NUCLEOTIDE SEQUENCE [LARGE SCALE GENOMIC DNA]</scope>
    <source>
        <strain evidence="9 10">DSM 45175</strain>
    </source>
</reference>
<dbReference type="GO" id="GO:0033214">
    <property type="term" value="P:siderophore-iron import into cell"/>
    <property type="evidence" value="ECO:0007669"/>
    <property type="project" value="TreeGrafter"/>
</dbReference>
<protein>
    <submittedName>
        <fullName evidence="9">Iron complex transport system permease protein</fullName>
    </submittedName>
</protein>
<dbReference type="PANTHER" id="PTHR30472:SF1">
    <property type="entry name" value="FE(3+) DICITRATE TRANSPORT SYSTEM PERMEASE PROTEIN FECC-RELATED"/>
    <property type="match status" value="1"/>
</dbReference>
<sequence length="347" mass="34546">MHEVVTPPGAAVAPSRRSGLSRLTVVVGALVLLGLLLLASLALGSKPLAPAQVWHALVAPDGGEASTIVHDLRVPRTLLGLVVGAALAVAGVLLQALTRNPLAEPRILGVSAGASLGVVTAIAAFGVTTLTGYVWFGILGAMLAGVLVFGIASRTREGASPVTLALIGAALDASFGAVTIGLLTVDSYTFEEYRFWVVGGLTGRGAAVPAQVAPFILVGLLLAAMVARGLDALALGDDVARGLGNRVGLIRIGGGAAAVLLTGAGVAAAGPIAFVGLAVPHLARALVGADQRWTLAVSVLLGPALLLGADIVGRLITPGEVPAGIITALLGAPLLAFLVRRARVVTA</sequence>
<dbReference type="EMBL" id="RBKT01000001">
    <property type="protein sequence ID" value="RKR91367.1"/>
    <property type="molecule type" value="Genomic_DNA"/>
</dbReference>
<keyword evidence="7 8" id="KW-0472">Membrane</keyword>
<evidence type="ECO:0000256" key="5">
    <source>
        <dbReference type="ARBA" id="ARBA00022692"/>
    </source>
</evidence>
<dbReference type="InterPro" id="IPR037294">
    <property type="entry name" value="ABC_BtuC-like"/>
</dbReference>
<keyword evidence="3" id="KW-0813">Transport</keyword>
<gene>
    <name evidence="9" type="ORF">BDK92_5761</name>
</gene>
<feature type="transmembrane region" description="Helical" evidence="8">
    <location>
        <begin position="205"/>
        <end position="227"/>
    </location>
</feature>
<evidence type="ECO:0000256" key="3">
    <source>
        <dbReference type="ARBA" id="ARBA00022448"/>
    </source>
</evidence>
<dbReference type="FunFam" id="1.10.3470.10:FF:000001">
    <property type="entry name" value="Vitamin B12 ABC transporter permease BtuC"/>
    <property type="match status" value="1"/>
</dbReference>
<dbReference type="GO" id="GO:0005886">
    <property type="term" value="C:plasma membrane"/>
    <property type="evidence" value="ECO:0007669"/>
    <property type="project" value="UniProtKB-SubCell"/>
</dbReference>
<evidence type="ECO:0000256" key="2">
    <source>
        <dbReference type="ARBA" id="ARBA00007935"/>
    </source>
</evidence>
<accession>A0A495JQW0</accession>
<feature type="transmembrane region" description="Helical" evidence="8">
    <location>
        <begin position="248"/>
        <end position="279"/>
    </location>
</feature>
<dbReference type="GO" id="GO:0022857">
    <property type="term" value="F:transmembrane transporter activity"/>
    <property type="evidence" value="ECO:0007669"/>
    <property type="project" value="InterPro"/>
</dbReference>
<dbReference type="InterPro" id="IPR000522">
    <property type="entry name" value="ABC_transptr_permease_BtuC"/>
</dbReference>
<keyword evidence="4" id="KW-1003">Cell membrane</keyword>
<feature type="transmembrane region" description="Helical" evidence="8">
    <location>
        <begin position="164"/>
        <end position="185"/>
    </location>
</feature>